<reference evidence="8 9" key="1">
    <citation type="journal article" date="2013" name="Genome Announc.">
        <title>Genome Sequence of Mycoplasma columbinum Strain SF7.</title>
        <authorList>
            <person name="Guo Z."/>
            <person name="Xu X."/>
            <person name="Zheng Q."/>
            <person name="Li T."/>
            <person name="Kuang S."/>
            <person name="Zhang Z."/>
            <person name="Chen Y."/>
            <person name="Lu X."/>
            <person name="Zhou R."/>
            <person name="Bi D."/>
            <person name="Jin H."/>
        </authorList>
    </citation>
    <scope>NUCLEOTIDE SEQUENCE [LARGE SCALE GENOMIC DNA]</scope>
    <source>
        <strain evidence="8 9">SF7</strain>
    </source>
</reference>
<evidence type="ECO:0000256" key="3">
    <source>
        <dbReference type="ARBA" id="ARBA00023235"/>
    </source>
</evidence>
<evidence type="ECO:0000313" key="9">
    <source>
        <dbReference type="Proteomes" id="UP000004978"/>
    </source>
</evidence>
<evidence type="ECO:0000256" key="6">
    <source>
        <dbReference type="RuleBase" id="RU362028"/>
    </source>
</evidence>
<proteinExistence type="inferred from homology"/>
<organism evidence="8 9">
    <name type="scientific">Mycoplasmopsis columbina SF7</name>
    <dbReference type="NCBI Taxonomy" id="1037410"/>
    <lineage>
        <taxon>Bacteria</taxon>
        <taxon>Bacillati</taxon>
        <taxon>Mycoplasmatota</taxon>
        <taxon>Mycoplasmoidales</taxon>
        <taxon>Metamycoplasmataceae</taxon>
        <taxon>Mycoplasmopsis</taxon>
    </lineage>
</organism>
<keyword evidence="9" id="KW-1185">Reference proteome</keyword>
<feature type="domain" description="RNA-binding S4" evidence="7">
    <location>
        <begin position="10"/>
        <end position="68"/>
    </location>
</feature>
<dbReference type="GO" id="GO:0003723">
    <property type="term" value="F:RNA binding"/>
    <property type="evidence" value="ECO:0007669"/>
    <property type="project" value="UniProtKB-KW"/>
</dbReference>
<dbReference type="InterPro" id="IPR050188">
    <property type="entry name" value="RluA_PseudoU_synthase"/>
</dbReference>
<dbReference type="AlphaFoldDB" id="F9UKJ5"/>
<dbReference type="NCBIfam" id="TIGR00005">
    <property type="entry name" value="rluA_subfam"/>
    <property type="match status" value="1"/>
</dbReference>
<dbReference type="InterPro" id="IPR006224">
    <property type="entry name" value="PsdUridine_synth_RluA-like_CS"/>
</dbReference>
<dbReference type="EC" id="5.4.99.-" evidence="6"/>
<keyword evidence="3 6" id="KW-0413">Isomerase</keyword>
<protein>
    <recommendedName>
        <fullName evidence="6">Pseudouridine synthase</fullName>
        <ecNumber evidence="6">5.4.99.-</ecNumber>
    </recommendedName>
</protein>
<dbReference type="eggNOG" id="COG0564">
    <property type="taxonomic scope" value="Bacteria"/>
</dbReference>
<dbReference type="PROSITE" id="PS01129">
    <property type="entry name" value="PSI_RLU"/>
    <property type="match status" value="1"/>
</dbReference>
<comment type="caution">
    <text evidence="8">The sequence shown here is derived from an EMBL/GenBank/DDBJ whole genome shotgun (WGS) entry which is preliminary data.</text>
</comment>
<accession>F9UKJ5</accession>
<dbReference type="InterPro" id="IPR020103">
    <property type="entry name" value="PsdUridine_synth_cat_dom_sf"/>
</dbReference>
<name>F9UKJ5_9BACT</name>
<dbReference type="InterPro" id="IPR036986">
    <property type="entry name" value="S4_RNA-bd_sf"/>
</dbReference>
<dbReference type="SMART" id="SM00363">
    <property type="entry name" value="S4"/>
    <property type="match status" value="1"/>
</dbReference>
<dbReference type="RefSeq" id="WP_006608813.1">
    <property type="nucleotide sequence ID" value="NZ_AFXA01000011.1"/>
</dbReference>
<dbReference type="PANTHER" id="PTHR21600">
    <property type="entry name" value="MITOCHONDRIAL RNA PSEUDOURIDINE SYNTHASE"/>
    <property type="match status" value="1"/>
</dbReference>
<dbReference type="PANTHER" id="PTHR21600:SF44">
    <property type="entry name" value="RIBOSOMAL LARGE SUBUNIT PSEUDOURIDINE SYNTHASE D"/>
    <property type="match status" value="1"/>
</dbReference>
<dbReference type="Pfam" id="PF00849">
    <property type="entry name" value="PseudoU_synth_2"/>
    <property type="match status" value="1"/>
</dbReference>
<dbReference type="GO" id="GO:0120159">
    <property type="term" value="F:rRNA pseudouridine synthase activity"/>
    <property type="evidence" value="ECO:0007669"/>
    <property type="project" value="UniProtKB-ARBA"/>
</dbReference>
<evidence type="ECO:0000256" key="4">
    <source>
        <dbReference type="PIRSR" id="PIRSR606225-1"/>
    </source>
</evidence>
<dbReference type="EMBL" id="AFXA01000011">
    <property type="protein sequence ID" value="EGV00200.1"/>
    <property type="molecule type" value="Genomic_DNA"/>
</dbReference>
<evidence type="ECO:0000256" key="2">
    <source>
        <dbReference type="ARBA" id="ARBA00010876"/>
    </source>
</evidence>
<evidence type="ECO:0000256" key="5">
    <source>
        <dbReference type="PROSITE-ProRule" id="PRU00182"/>
    </source>
</evidence>
<dbReference type="CDD" id="cd00165">
    <property type="entry name" value="S4"/>
    <property type="match status" value="1"/>
</dbReference>
<evidence type="ECO:0000259" key="7">
    <source>
        <dbReference type="SMART" id="SM00363"/>
    </source>
</evidence>
<keyword evidence="5" id="KW-0694">RNA-binding</keyword>
<dbReference type="InterPro" id="IPR006145">
    <property type="entry name" value="PsdUridine_synth_RsuA/RluA"/>
</dbReference>
<dbReference type="SUPFAM" id="SSF55174">
    <property type="entry name" value="Alpha-L RNA-binding motif"/>
    <property type="match status" value="1"/>
</dbReference>
<dbReference type="Gene3D" id="3.30.2350.10">
    <property type="entry name" value="Pseudouridine synthase"/>
    <property type="match status" value="1"/>
</dbReference>
<dbReference type="Proteomes" id="UP000004978">
    <property type="component" value="Unassembled WGS sequence"/>
</dbReference>
<feature type="active site" evidence="4">
    <location>
        <position position="134"/>
    </location>
</feature>
<dbReference type="GO" id="GO:0000455">
    <property type="term" value="P:enzyme-directed rRNA pseudouridine synthesis"/>
    <property type="evidence" value="ECO:0007669"/>
    <property type="project" value="UniProtKB-ARBA"/>
</dbReference>
<dbReference type="Gene3D" id="3.10.290.10">
    <property type="entry name" value="RNA-binding S4 domain"/>
    <property type="match status" value="1"/>
</dbReference>
<gene>
    <name evidence="8" type="ORF">MCSF7_02041</name>
</gene>
<evidence type="ECO:0000256" key="1">
    <source>
        <dbReference type="ARBA" id="ARBA00000073"/>
    </source>
</evidence>
<comment type="catalytic activity">
    <reaction evidence="1 6">
        <text>a uridine in RNA = a pseudouridine in RNA</text>
        <dbReference type="Rhea" id="RHEA:48348"/>
        <dbReference type="Rhea" id="RHEA-COMP:12068"/>
        <dbReference type="Rhea" id="RHEA-COMP:12069"/>
        <dbReference type="ChEBI" id="CHEBI:65314"/>
        <dbReference type="ChEBI" id="CHEBI:65315"/>
    </reaction>
</comment>
<comment type="function">
    <text evidence="6">Responsible for synthesis of pseudouridine from uracil.</text>
</comment>
<sequence>MLKINVEYKERIDKYISDNSEISRNDIKQLILEGAVTIGDNIPVRKPNFIVVEGTIITIERLIDKEINIEPVQMNLDIVYEDDDLVIINKPTNLVVHPAPGHYNDTLVNGLLYHFKTLSNENGLLRPGIVHRIDKDTSGLLIIAKNNEIHNLLSEMLKKHEIKRSYIAIASGILKHKQMRINLPLNRHRTDRKLIEVNKNGKEAITNVKLLKTFYIDKKPYSLVQCDLETGRTHQIRVHLAYLKHPVYGDATYGTKVDELGQRLHAYKLEFMHPKTNKKIKVYANVPEEFNVADFDFETLKDKGEKDE</sequence>
<evidence type="ECO:0000313" key="8">
    <source>
        <dbReference type="EMBL" id="EGV00200.1"/>
    </source>
</evidence>
<dbReference type="SUPFAM" id="SSF55120">
    <property type="entry name" value="Pseudouridine synthase"/>
    <property type="match status" value="1"/>
</dbReference>
<comment type="similarity">
    <text evidence="2 6">Belongs to the pseudouridine synthase RluA family.</text>
</comment>
<dbReference type="CDD" id="cd02869">
    <property type="entry name" value="PseudoU_synth_RluA_like"/>
    <property type="match status" value="1"/>
</dbReference>
<dbReference type="PROSITE" id="PS50889">
    <property type="entry name" value="S4"/>
    <property type="match status" value="1"/>
</dbReference>
<dbReference type="STRING" id="1037410.MCSF7_02041"/>
<dbReference type="InterPro" id="IPR006225">
    <property type="entry name" value="PsdUridine_synth_RluC/D"/>
</dbReference>
<dbReference type="InterPro" id="IPR002942">
    <property type="entry name" value="S4_RNA-bd"/>
</dbReference>